<dbReference type="Proteomes" id="UP000321595">
    <property type="component" value="Chromosome"/>
</dbReference>
<gene>
    <name evidence="2" type="ORF">FRD01_02015</name>
</gene>
<dbReference type="AlphaFoldDB" id="A0A5B8XKI9"/>
<keyword evidence="3" id="KW-1185">Reference proteome</keyword>
<dbReference type="KEGG" id="bbae:FRD01_02015"/>
<reference evidence="2 3" key="1">
    <citation type="submission" date="2019-08" db="EMBL/GenBank/DDBJ databases">
        <authorList>
            <person name="Liang Q."/>
        </authorList>
    </citation>
    <scope>NUCLEOTIDE SEQUENCE [LARGE SCALE GENOMIC DNA]</scope>
    <source>
        <strain evidence="2 3">V1718</strain>
    </source>
</reference>
<sequence>MSLRKFVPYLLVLSLLTWAQSAWAQSTAVLLDIINPSSESSDVWWVSDPPNYSANMQNLFSGLEEGGVAVLKPQSVTDISSVIRQPKLSKTNALNLARLLGAERALLGSVKIESLGEVTALPILGYRVSYSGTIVDLKTGEQTPIDLSSSHWERSSEAATQTAFSNLGQTLASRISKPKKSALSGPTGFNTGAFQVRIRTNSGKWFDETINWLLSTGKVAEIEFAWVSTGFIALHLISDANTRLQGPEINALARNLVNQAFDGFSATLSTSDEPQSVEITLNAKVDGTGTE</sequence>
<feature type="chain" id="PRO_5022955079" evidence="1">
    <location>
        <begin position="25"/>
        <end position="291"/>
    </location>
</feature>
<dbReference type="RefSeq" id="WP_146957163.1">
    <property type="nucleotide sequence ID" value="NZ_CP042467.1"/>
</dbReference>
<evidence type="ECO:0000256" key="1">
    <source>
        <dbReference type="SAM" id="SignalP"/>
    </source>
</evidence>
<evidence type="ECO:0000313" key="3">
    <source>
        <dbReference type="Proteomes" id="UP000321595"/>
    </source>
</evidence>
<proteinExistence type="predicted"/>
<protein>
    <submittedName>
        <fullName evidence="2">Uncharacterized protein</fullName>
    </submittedName>
</protein>
<dbReference type="EMBL" id="CP042467">
    <property type="protein sequence ID" value="QED26054.1"/>
    <property type="molecule type" value="Genomic_DNA"/>
</dbReference>
<accession>A0A5B8XKI9</accession>
<feature type="signal peptide" evidence="1">
    <location>
        <begin position="1"/>
        <end position="24"/>
    </location>
</feature>
<name>A0A5B8XKI9_9DELT</name>
<evidence type="ECO:0000313" key="2">
    <source>
        <dbReference type="EMBL" id="QED26054.1"/>
    </source>
</evidence>
<organism evidence="2 3">
    <name type="scientific">Microvenator marinus</name>
    <dbReference type="NCBI Taxonomy" id="2600177"/>
    <lineage>
        <taxon>Bacteria</taxon>
        <taxon>Deltaproteobacteria</taxon>
        <taxon>Bradymonadales</taxon>
        <taxon>Microvenatoraceae</taxon>
        <taxon>Microvenator</taxon>
    </lineage>
</organism>
<keyword evidence="1" id="KW-0732">Signal</keyword>